<evidence type="ECO:0000313" key="3">
    <source>
        <dbReference type="EMBL" id="CAH1415633.1"/>
    </source>
</evidence>
<dbReference type="InterPro" id="IPR013126">
    <property type="entry name" value="Hsp_70_fam"/>
</dbReference>
<proteinExistence type="predicted"/>
<dbReference type="InterPro" id="IPR029048">
    <property type="entry name" value="HSP70_C_sf"/>
</dbReference>
<evidence type="ECO:0000256" key="2">
    <source>
        <dbReference type="ARBA" id="ARBA00022840"/>
    </source>
</evidence>
<dbReference type="GO" id="GO:0005524">
    <property type="term" value="F:ATP binding"/>
    <property type="evidence" value="ECO:0007669"/>
    <property type="project" value="UniProtKB-KW"/>
</dbReference>
<keyword evidence="4" id="KW-1185">Reference proteome</keyword>
<dbReference type="SUPFAM" id="SSF100934">
    <property type="entry name" value="Heat shock protein 70kD (HSP70), C-terminal subdomain"/>
    <property type="match status" value="1"/>
</dbReference>
<dbReference type="GO" id="GO:0140662">
    <property type="term" value="F:ATP-dependent protein folding chaperone"/>
    <property type="evidence" value="ECO:0007669"/>
    <property type="project" value="InterPro"/>
</dbReference>
<evidence type="ECO:0000313" key="4">
    <source>
        <dbReference type="Proteomes" id="UP001157418"/>
    </source>
</evidence>
<dbReference type="AlphaFoldDB" id="A0AAU9M411"/>
<comment type="caution">
    <text evidence="3">The sequence shown here is derived from an EMBL/GenBank/DDBJ whole genome shotgun (WGS) entry which is preliminary data.</text>
</comment>
<accession>A0AAU9M411</accession>
<reference evidence="3 4" key="1">
    <citation type="submission" date="2022-01" db="EMBL/GenBank/DDBJ databases">
        <authorList>
            <person name="Xiong W."/>
            <person name="Schranz E."/>
        </authorList>
    </citation>
    <scope>NUCLEOTIDE SEQUENCE [LARGE SCALE GENOMIC DNA]</scope>
</reference>
<keyword evidence="2" id="KW-0067">ATP-binding</keyword>
<dbReference type="Gene3D" id="1.20.1270.10">
    <property type="match status" value="1"/>
</dbReference>
<dbReference type="EMBL" id="CAKMRJ010000001">
    <property type="protein sequence ID" value="CAH1415633.1"/>
    <property type="molecule type" value="Genomic_DNA"/>
</dbReference>
<keyword evidence="1" id="KW-0547">Nucleotide-binding</keyword>
<protein>
    <recommendedName>
        <fullName evidence="5">Heat shock protein 70</fullName>
    </recommendedName>
</protein>
<sequence length="88" mass="10148">MVQEAGKYESGDEEHKKLEVNNALENYTYNMRSTTKDEKLGEKLTPIDKKIEDAIDEAIVWLDTNQLAEGDEFKDKMKELFPILKLLG</sequence>
<dbReference type="Proteomes" id="UP001157418">
    <property type="component" value="Unassembled WGS sequence"/>
</dbReference>
<name>A0AAU9M411_9ASTR</name>
<evidence type="ECO:0008006" key="5">
    <source>
        <dbReference type="Google" id="ProtNLM"/>
    </source>
</evidence>
<dbReference type="Pfam" id="PF00012">
    <property type="entry name" value="HSP70"/>
    <property type="match status" value="1"/>
</dbReference>
<organism evidence="3 4">
    <name type="scientific">Lactuca virosa</name>
    <dbReference type="NCBI Taxonomy" id="75947"/>
    <lineage>
        <taxon>Eukaryota</taxon>
        <taxon>Viridiplantae</taxon>
        <taxon>Streptophyta</taxon>
        <taxon>Embryophyta</taxon>
        <taxon>Tracheophyta</taxon>
        <taxon>Spermatophyta</taxon>
        <taxon>Magnoliopsida</taxon>
        <taxon>eudicotyledons</taxon>
        <taxon>Gunneridae</taxon>
        <taxon>Pentapetalae</taxon>
        <taxon>asterids</taxon>
        <taxon>campanulids</taxon>
        <taxon>Asterales</taxon>
        <taxon>Asteraceae</taxon>
        <taxon>Cichorioideae</taxon>
        <taxon>Cichorieae</taxon>
        <taxon>Lactucinae</taxon>
        <taxon>Lactuca</taxon>
    </lineage>
</organism>
<gene>
    <name evidence="3" type="ORF">LVIROSA_LOCUS3465</name>
</gene>
<evidence type="ECO:0000256" key="1">
    <source>
        <dbReference type="ARBA" id="ARBA00022741"/>
    </source>
</evidence>